<comment type="subunit">
    <text evidence="9">Component of the Mediator complex.</text>
</comment>
<comment type="function">
    <text evidence="9">Component of the Mediator complex, a coactivator involved in the regulated transcription of nearly all RNA polymerase II-dependent genes. Mediator functions as a bridge to convey information from gene-specific regulatory proteins to the basal RNA polymerase II transcription machinery. Mediator is recruited to promoters by direct interactions with regulatory proteins and serves as a scaffold for the assembly of a functional preinitiation complex with RNA polymerase II and the general transcription factors.</text>
</comment>
<keyword evidence="4 9" id="KW-0805">Transcription regulation</keyword>
<feature type="region of interest" description="Disordered" evidence="10">
    <location>
        <begin position="214"/>
        <end position="258"/>
    </location>
</feature>
<evidence type="ECO:0000256" key="3">
    <source>
        <dbReference type="ARBA" id="ARBA00020634"/>
    </source>
</evidence>
<comment type="subcellular location">
    <subcellularLocation>
        <location evidence="1 9">Nucleus</location>
    </subcellularLocation>
</comment>
<reference evidence="12" key="1">
    <citation type="submission" date="2018-01" db="EMBL/GenBank/DDBJ databases">
        <authorList>
            <person name="Alioto T."/>
            <person name="Alioto T."/>
        </authorList>
    </citation>
    <scope>NUCLEOTIDE SEQUENCE [LARGE SCALE GENOMIC DNA]</scope>
</reference>
<dbReference type="InterPro" id="IPR007018">
    <property type="entry name" value="Mediator_Med6"/>
</dbReference>
<evidence type="ECO:0000256" key="7">
    <source>
        <dbReference type="ARBA" id="ARBA00023242"/>
    </source>
</evidence>
<name>A0A3B0K516_DROGU</name>
<keyword evidence="7 9" id="KW-0539">Nucleus</keyword>
<dbReference type="PANTHER" id="PTHR13104">
    <property type="entry name" value="MED-6-RELATED"/>
    <property type="match status" value="1"/>
</dbReference>
<evidence type="ECO:0000256" key="8">
    <source>
        <dbReference type="ARBA" id="ARBA00031259"/>
    </source>
</evidence>
<dbReference type="EMBL" id="OUUW01000013">
    <property type="protein sequence ID" value="SPP87792.1"/>
    <property type="molecule type" value="Genomic_DNA"/>
</dbReference>
<dbReference type="GO" id="GO:0016592">
    <property type="term" value="C:mediator complex"/>
    <property type="evidence" value="ECO:0007669"/>
    <property type="project" value="InterPro"/>
</dbReference>
<dbReference type="Proteomes" id="UP000268350">
    <property type="component" value="Unassembled WGS sequence"/>
</dbReference>
<dbReference type="STRING" id="7266.A0A3B0K516"/>
<evidence type="ECO:0000256" key="4">
    <source>
        <dbReference type="ARBA" id="ARBA00023015"/>
    </source>
</evidence>
<dbReference type="PIRSF" id="PIRSF023869">
    <property type="entry name" value="Mediator_MED6_meta/pln"/>
    <property type="match status" value="1"/>
</dbReference>
<dbReference type="GO" id="GO:0006357">
    <property type="term" value="P:regulation of transcription by RNA polymerase II"/>
    <property type="evidence" value="ECO:0007669"/>
    <property type="project" value="InterPro"/>
</dbReference>
<feature type="compositionally biased region" description="Basic and acidic residues" evidence="10">
    <location>
        <begin position="242"/>
        <end position="258"/>
    </location>
</feature>
<protein>
    <recommendedName>
        <fullName evidence="3 9">Mediator of RNA polymerase II transcription subunit 6</fullName>
    </recommendedName>
    <alternativeName>
        <fullName evidence="8 9">Mediator complex subunit 6</fullName>
    </alternativeName>
</protein>
<organism evidence="11 12">
    <name type="scientific">Drosophila guanche</name>
    <name type="common">Fruit fly</name>
    <dbReference type="NCBI Taxonomy" id="7266"/>
    <lineage>
        <taxon>Eukaryota</taxon>
        <taxon>Metazoa</taxon>
        <taxon>Ecdysozoa</taxon>
        <taxon>Arthropoda</taxon>
        <taxon>Hexapoda</taxon>
        <taxon>Insecta</taxon>
        <taxon>Pterygota</taxon>
        <taxon>Neoptera</taxon>
        <taxon>Endopterygota</taxon>
        <taxon>Diptera</taxon>
        <taxon>Brachycera</taxon>
        <taxon>Muscomorpha</taxon>
        <taxon>Ephydroidea</taxon>
        <taxon>Drosophilidae</taxon>
        <taxon>Drosophila</taxon>
        <taxon>Sophophora</taxon>
    </lineage>
</organism>
<evidence type="ECO:0000256" key="1">
    <source>
        <dbReference type="ARBA" id="ARBA00004123"/>
    </source>
</evidence>
<evidence type="ECO:0000313" key="12">
    <source>
        <dbReference type="Proteomes" id="UP000268350"/>
    </source>
</evidence>
<accession>A0A3B0K516</accession>
<dbReference type="OrthoDB" id="344220at2759"/>
<keyword evidence="6 9" id="KW-0804">Transcription</keyword>
<proteinExistence type="inferred from homology"/>
<dbReference type="Gene3D" id="3.10.450.580">
    <property type="entry name" value="Mediator complex, subunit Med6"/>
    <property type="match status" value="1"/>
</dbReference>
<sequence length="258" mass="29088">MANRQMAQANANAPENHLRLSWHDTQMMATLSPQTVMDYFCRKSNPFYDHLCNNETIRMQRLGPEHLHNMIGLEYILLHVAEPILYVIRKQHRHNPSEATPIADYYIIGGTVYKAPDLANVINARILNTVVNLQSAFEEASSYARYHPNKGYTWDFSSNKVLSDKSKADKKDASAVKDENSGTLFQKQRVDMLLAELLRKFPPPIPPMLQNLQQQPSAVGDEMTPGGINATEMNNATGPLDIKTEGVDMKPPPEKKSK</sequence>
<evidence type="ECO:0000256" key="5">
    <source>
        <dbReference type="ARBA" id="ARBA00023159"/>
    </source>
</evidence>
<evidence type="ECO:0000256" key="9">
    <source>
        <dbReference type="PIRNR" id="PIRNR023869"/>
    </source>
</evidence>
<dbReference type="AlphaFoldDB" id="A0A3B0K516"/>
<evidence type="ECO:0000313" key="11">
    <source>
        <dbReference type="EMBL" id="SPP87792.1"/>
    </source>
</evidence>
<dbReference type="GO" id="GO:0003712">
    <property type="term" value="F:transcription coregulator activity"/>
    <property type="evidence" value="ECO:0007669"/>
    <property type="project" value="InterPro"/>
</dbReference>
<dbReference type="InterPro" id="IPR016820">
    <property type="entry name" value="Mediator_Med6_met/pln"/>
</dbReference>
<evidence type="ECO:0000256" key="2">
    <source>
        <dbReference type="ARBA" id="ARBA00007526"/>
    </source>
</evidence>
<keyword evidence="11" id="KW-0808">Transferase</keyword>
<gene>
    <name evidence="11" type="ORF">DGUA_6G015551</name>
</gene>
<keyword evidence="5 9" id="KW-0010">Activator</keyword>
<dbReference type="InterPro" id="IPR038566">
    <property type="entry name" value="Mediator_Med6_sf"/>
</dbReference>
<dbReference type="Pfam" id="PF04934">
    <property type="entry name" value="Med6"/>
    <property type="match status" value="1"/>
</dbReference>
<evidence type="ECO:0000256" key="10">
    <source>
        <dbReference type="SAM" id="MobiDB-lite"/>
    </source>
</evidence>
<dbReference type="GO" id="GO:0016740">
    <property type="term" value="F:transferase activity"/>
    <property type="evidence" value="ECO:0007669"/>
    <property type="project" value="UniProtKB-KW"/>
</dbReference>
<dbReference type="OMA" id="KKDMKPP"/>
<dbReference type="FunFam" id="3.10.450.580:FF:000005">
    <property type="entry name" value="Mediator of RNA polymerase II transcription subunit 6"/>
    <property type="match status" value="1"/>
</dbReference>
<evidence type="ECO:0000256" key="6">
    <source>
        <dbReference type="ARBA" id="ARBA00023163"/>
    </source>
</evidence>
<comment type="similarity">
    <text evidence="2 9">Belongs to the Mediator complex subunit 6 family.</text>
</comment>
<keyword evidence="12" id="KW-1185">Reference proteome</keyword>